<name>A0ABD3NE53_9STRA</name>
<evidence type="ECO:0000313" key="2">
    <source>
        <dbReference type="EMBL" id="KAL3771060.1"/>
    </source>
</evidence>
<keyword evidence="3" id="KW-1185">Reference proteome</keyword>
<dbReference type="EMBL" id="JALLBG020000031">
    <property type="protein sequence ID" value="KAL3771060.1"/>
    <property type="molecule type" value="Genomic_DNA"/>
</dbReference>
<sequence length="784" mass="89286">MTSRRRNSNNEQLPQQLATECDEEEEDRDNNEEGEQRRQTTAVKQIMVQCVAPQSSEKYSGQNAGFVMYCFDSVELRDKLLEPWFIEGITAIERQFEQKRYAKECCQISSPEDDNCPLILSNLTFAIFSDYLSTRTRCKGKNRGEVMALSNSSYEQSQSALKHLYQMKQLKQFTQGIRRTVADKKKEQGDSMMIGKKKMDFKVYQKMCELFLEEEGEEFIFACCFLTLEWNLMARSENVVHAHMFHVTWDNDSLVFRFVKSKGDQTGRNRDQAWHVYANLNNPAVCPVLTMGCYIFANPGIFGVDDSDSTNLDGSDHNGRLFPGSYQYERFMDCMHRIIAKHHDDFFALGISAGDLGSHSARKGSASYACAGSTVSPPMVSVCLRAMWSMGHIKERYLQYEKAGDQYLGRVVCGLDVNDASFAVSPPFFDADHATIEKIHLLLVTADMHRVFYYCYASLTYHRDFLAGILHRSNKLQASPFYNTIPNFVKDAAAVKFPWTKTEATPVFTGLPPHVVILATCEELKLELRRAKEEIVSGVKEDLDNRQIGSQSYFDKEEIIEKMTAFHDEVLKRMDRVGHSGYAALRRESGADDDAIQVSGGANEDTSVVTHTPITMVERDERRFQFFYNAGTVSRLPEGFVFPKMTLATLLTSWFCGNQSTRTIPFKLLKAPEFENKREKLQLCKMRKLIGAVIVGAKQLGVWRDRRGAWDIGLTVRLFENVKHVFEYPTKNGRIRRTVQISWLTVYNLYVKNGRTFATEVGVTAESGSTEDDTVESDEMELAA</sequence>
<organism evidence="2 3">
    <name type="scientific">Discostella pseudostelligera</name>
    <dbReference type="NCBI Taxonomy" id="259834"/>
    <lineage>
        <taxon>Eukaryota</taxon>
        <taxon>Sar</taxon>
        <taxon>Stramenopiles</taxon>
        <taxon>Ochrophyta</taxon>
        <taxon>Bacillariophyta</taxon>
        <taxon>Coscinodiscophyceae</taxon>
        <taxon>Thalassiosirophycidae</taxon>
        <taxon>Stephanodiscales</taxon>
        <taxon>Stephanodiscaceae</taxon>
        <taxon>Discostella</taxon>
    </lineage>
</organism>
<evidence type="ECO:0000313" key="3">
    <source>
        <dbReference type="Proteomes" id="UP001530293"/>
    </source>
</evidence>
<feature type="compositionally biased region" description="Polar residues" evidence="1">
    <location>
        <begin position="8"/>
        <end position="18"/>
    </location>
</feature>
<gene>
    <name evidence="2" type="ORF">ACHAWU_006437</name>
</gene>
<evidence type="ECO:0000256" key="1">
    <source>
        <dbReference type="SAM" id="MobiDB-lite"/>
    </source>
</evidence>
<accession>A0ABD3NE53</accession>
<feature type="compositionally biased region" description="Acidic residues" evidence="1">
    <location>
        <begin position="20"/>
        <end position="33"/>
    </location>
</feature>
<reference evidence="2 3" key="1">
    <citation type="submission" date="2024-10" db="EMBL/GenBank/DDBJ databases">
        <title>Updated reference genomes for cyclostephanoid diatoms.</title>
        <authorList>
            <person name="Roberts W.R."/>
            <person name="Alverson A.J."/>
        </authorList>
    </citation>
    <scope>NUCLEOTIDE SEQUENCE [LARGE SCALE GENOMIC DNA]</scope>
    <source>
        <strain evidence="2 3">AJA232-27</strain>
    </source>
</reference>
<comment type="caution">
    <text evidence="2">The sequence shown here is derived from an EMBL/GenBank/DDBJ whole genome shotgun (WGS) entry which is preliminary data.</text>
</comment>
<dbReference type="AlphaFoldDB" id="A0ABD3NE53"/>
<protein>
    <submittedName>
        <fullName evidence="2">Uncharacterized protein</fullName>
    </submittedName>
</protein>
<dbReference type="Proteomes" id="UP001530293">
    <property type="component" value="Unassembled WGS sequence"/>
</dbReference>
<proteinExistence type="predicted"/>
<feature type="region of interest" description="Disordered" evidence="1">
    <location>
        <begin position="1"/>
        <end position="40"/>
    </location>
</feature>